<evidence type="ECO:0000256" key="4">
    <source>
        <dbReference type="RuleBase" id="RU003690"/>
    </source>
</evidence>
<dbReference type="Proteomes" id="UP000327157">
    <property type="component" value="Chromosome 3"/>
</dbReference>
<reference evidence="6 7" key="3">
    <citation type="submission" date="2019-11" db="EMBL/GenBank/DDBJ databases">
        <title>A de novo genome assembly of a pear dwarfing rootstock.</title>
        <authorList>
            <person name="Wang F."/>
            <person name="Wang J."/>
            <person name="Li S."/>
            <person name="Zhang Y."/>
            <person name="Fang M."/>
            <person name="Ma L."/>
            <person name="Zhao Y."/>
            <person name="Jiang S."/>
        </authorList>
    </citation>
    <scope>NUCLEOTIDE SEQUENCE [LARGE SCALE GENOMIC DNA]</scope>
    <source>
        <strain evidence="6">S2</strain>
        <tissue evidence="6">Leaf</tissue>
    </source>
</reference>
<dbReference type="EMBL" id="SMOL01000402">
    <property type="protein sequence ID" value="KAB2616539.1"/>
    <property type="molecule type" value="Genomic_DNA"/>
</dbReference>
<evidence type="ECO:0000313" key="7">
    <source>
        <dbReference type="Proteomes" id="UP000327157"/>
    </source>
</evidence>
<accession>A0A5N5GM06</accession>
<evidence type="ECO:0000313" key="6">
    <source>
        <dbReference type="EMBL" id="KAB2616539.1"/>
    </source>
</evidence>
<comment type="caution">
    <text evidence="6">The sequence shown here is derived from an EMBL/GenBank/DDBJ whole genome shotgun (WGS) entry which is preliminary data.</text>
</comment>
<gene>
    <name evidence="6" type="ORF">D8674_023127</name>
</gene>
<dbReference type="PROSITE" id="PS00653">
    <property type="entry name" value="GLYCOSYL_HYDROL_F1_2"/>
    <property type="match status" value="1"/>
</dbReference>
<dbReference type="InterPro" id="IPR001360">
    <property type="entry name" value="Glyco_hydro_1"/>
</dbReference>
<reference evidence="6 7" key="1">
    <citation type="submission" date="2019-09" db="EMBL/GenBank/DDBJ databases">
        <authorList>
            <person name="Ou C."/>
        </authorList>
    </citation>
    <scope>NUCLEOTIDE SEQUENCE [LARGE SCALE GENOMIC DNA]</scope>
    <source>
        <strain evidence="6">S2</strain>
        <tissue evidence="6">Leaf</tissue>
    </source>
</reference>
<dbReference type="PANTHER" id="PTHR10353">
    <property type="entry name" value="GLYCOSYL HYDROLASE"/>
    <property type="match status" value="1"/>
</dbReference>
<dbReference type="FunFam" id="3.20.20.80:FF:000020">
    <property type="entry name" value="Beta-glucosidase 12"/>
    <property type="match status" value="1"/>
</dbReference>
<keyword evidence="5" id="KW-0732">Signal</keyword>
<dbReference type="InterPro" id="IPR033132">
    <property type="entry name" value="GH_1_N_CS"/>
</dbReference>
<organism evidence="6 7">
    <name type="scientific">Pyrus ussuriensis x Pyrus communis</name>
    <dbReference type="NCBI Taxonomy" id="2448454"/>
    <lineage>
        <taxon>Eukaryota</taxon>
        <taxon>Viridiplantae</taxon>
        <taxon>Streptophyta</taxon>
        <taxon>Embryophyta</taxon>
        <taxon>Tracheophyta</taxon>
        <taxon>Spermatophyta</taxon>
        <taxon>Magnoliopsida</taxon>
        <taxon>eudicotyledons</taxon>
        <taxon>Gunneridae</taxon>
        <taxon>Pentapetalae</taxon>
        <taxon>rosids</taxon>
        <taxon>fabids</taxon>
        <taxon>Rosales</taxon>
        <taxon>Rosaceae</taxon>
        <taxon>Amygdaloideae</taxon>
        <taxon>Maleae</taxon>
        <taxon>Pyrus</taxon>
    </lineage>
</organism>
<dbReference type="PRINTS" id="PR00131">
    <property type="entry name" value="GLHYDRLASE1"/>
</dbReference>
<keyword evidence="7" id="KW-1185">Reference proteome</keyword>
<comment type="similarity">
    <text evidence="1 4">Belongs to the glycosyl hydrolase 1 family.</text>
</comment>
<dbReference type="OrthoDB" id="65569at2759"/>
<keyword evidence="2" id="KW-0378">Hydrolase</keyword>
<dbReference type="AlphaFoldDB" id="A0A5N5GM06"/>
<evidence type="ECO:0000256" key="3">
    <source>
        <dbReference type="ARBA" id="ARBA00023295"/>
    </source>
</evidence>
<proteinExistence type="inferred from homology"/>
<protein>
    <submittedName>
        <fullName evidence="6">Beta-glucosidase 13-like</fullName>
    </submittedName>
</protein>
<evidence type="ECO:0000256" key="1">
    <source>
        <dbReference type="ARBA" id="ARBA00010838"/>
    </source>
</evidence>
<dbReference type="GO" id="GO:0005975">
    <property type="term" value="P:carbohydrate metabolic process"/>
    <property type="evidence" value="ECO:0007669"/>
    <property type="project" value="InterPro"/>
</dbReference>
<evidence type="ECO:0000256" key="5">
    <source>
        <dbReference type="SAM" id="SignalP"/>
    </source>
</evidence>
<dbReference type="GO" id="GO:0008422">
    <property type="term" value="F:beta-glucosidase activity"/>
    <property type="evidence" value="ECO:0007669"/>
    <property type="project" value="UniProtKB-ARBA"/>
</dbReference>
<name>A0A5N5GM06_9ROSA</name>
<dbReference type="PANTHER" id="PTHR10353:SF137">
    <property type="entry name" value="MYROSINASE 3-RELATED"/>
    <property type="match status" value="1"/>
</dbReference>
<evidence type="ECO:0000256" key="2">
    <source>
        <dbReference type="ARBA" id="ARBA00022801"/>
    </source>
</evidence>
<dbReference type="Gene3D" id="3.20.20.80">
    <property type="entry name" value="Glycosidases"/>
    <property type="match status" value="1"/>
</dbReference>
<feature type="chain" id="PRO_5024458554" evidence="5">
    <location>
        <begin position="22"/>
        <end position="533"/>
    </location>
</feature>
<reference evidence="7" key="2">
    <citation type="submission" date="2019-10" db="EMBL/GenBank/DDBJ databases">
        <title>A de novo genome assembly of a pear dwarfing rootstock.</title>
        <authorList>
            <person name="Wang F."/>
            <person name="Wang J."/>
            <person name="Li S."/>
            <person name="Zhang Y."/>
            <person name="Fang M."/>
            <person name="Ma L."/>
            <person name="Zhao Y."/>
            <person name="Jiang S."/>
        </authorList>
    </citation>
    <scope>NUCLEOTIDE SEQUENCE [LARGE SCALE GENOMIC DNA]</scope>
</reference>
<dbReference type="Pfam" id="PF00232">
    <property type="entry name" value="Glyco_hydro_1"/>
    <property type="match status" value="1"/>
</dbReference>
<dbReference type="InterPro" id="IPR017853">
    <property type="entry name" value="GH"/>
</dbReference>
<keyword evidence="3" id="KW-0326">Glycosidase</keyword>
<feature type="signal peptide" evidence="5">
    <location>
        <begin position="1"/>
        <end position="21"/>
    </location>
</feature>
<dbReference type="SUPFAM" id="SSF51445">
    <property type="entry name" value="(Trans)glycosidases"/>
    <property type="match status" value="1"/>
</dbReference>
<sequence length="533" mass="60965">MAMRLQSLLLGVLLLTGFAAADGKTTAVIPSRYSSASLNRSSFPSGFVFGSASASYQYEGAWNEGGRGPSIWDNFTHQYPEKISDGSNGDVADDQYRRYKEDVKIMKDMGLDAYRFSISWSRFGGVNKEGVQYYNNLINELLNKGLTPYATIFHWDLPQALEEKYGGFLNRQIVNHFRDYAELCFKLFGDRVKHWITQNEPRTYIVNGYASGGFAPGRCSAWQNLNCTSGDSATEPYIVAHHFLLAHAHAVKVYKTKYQASQKGVIGMSLGTRWFVPVSKATRHRNAANRSLDFMFGWFMEPMTSGQYPHSMQVLVKERLPKFTEEESKLIKGSFDFVGINYYTTYYSRYQPHNNSANASYLTDARVFESTELNGVPLGPPAASSWLVVYPKGIQEILLYTKHKYNDPLIYITENGVDEFNDPTLSLPQSLNDTHRIDYHYHHLDYLRKAINDGVNVKGYFSWSLMDNFEWTSGYTVRFGFVYIDHDDGLKRHPKLSATCGANYYDEVSVFTSYFKYLIILHLISFNFRNYIF</sequence>